<dbReference type="GO" id="GO:0008168">
    <property type="term" value="F:methyltransferase activity"/>
    <property type="evidence" value="ECO:0007669"/>
    <property type="project" value="UniProtKB-KW"/>
</dbReference>
<proteinExistence type="predicted"/>
<keyword evidence="1" id="KW-0489">Methyltransferase</keyword>
<comment type="caution">
    <text evidence="1">The sequence shown here is derived from an EMBL/GenBank/DDBJ whole genome shotgun (WGS) entry which is preliminary data.</text>
</comment>
<dbReference type="InterPro" id="IPR029063">
    <property type="entry name" value="SAM-dependent_MTases_sf"/>
</dbReference>
<evidence type="ECO:0000313" key="2">
    <source>
        <dbReference type="Proteomes" id="UP001610100"/>
    </source>
</evidence>
<dbReference type="GO" id="GO:0032259">
    <property type="term" value="P:methylation"/>
    <property type="evidence" value="ECO:0007669"/>
    <property type="project" value="UniProtKB-KW"/>
</dbReference>
<gene>
    <name evidence="1" type="ORF">V8G58_01570</name>
</gene>
<dbReference type="PANTHER" id="PTHR43861">
    <property type="entry name" value="TRANS-ACONITATE 2-METHYLTRANSFERASE-RELATED"/>
    <property type="match status" value="1"/>
</dbReference>
<sequence>MTYKPTDLHIKDHSVSGELFRLKKNERYGFLETVPAPGLKKLPEYYESEDYISHTDAKRNLFEKAYHAVREFSVKQKLNLISKYATSGKQLLDVGCGTGDFLKKAQNDQWTVFGIEPNEKARAIANQKTGQAVFNSEQLFKFEKNKFDVITLWHVLEHLPDLENQLQQFHELLKPNGILIIAIPNYKSFDAEHYQTFWAAYDVPRHLWHFDRTSIKRIADEFQFKLLKIKPMWFDAFYVSLLSEKYKTGKMNPVKAIWIGFLSNFKAFFTKEASSLIYILKKH</sequence>
<keyword evidence="1" id="KW-0808">Transferase</keyword>
<dbReference type="Pfam" id="PF13489">
    <property type="entry name" value="Methyltransf_23"/>
    <property type="match status" value="1"/>
</dbReference>
<evidence type="ECO:0000313" key="1">
    <source>
        <dbReference type="EMBL" id="MFH6770606.1"/>
    </source>
</evidence>
<dbReference type="RefSeq" id="WP_344738958.1">
    <property type="nucleotide sequence ID" value="NZ_BAABAY010000001.1"/>
</dbReference>
<name>A0ABW7MUV2_9FLAO</name>
<protein>
    <submittedName>
        <fullName evidence="1">Class I SAM-dependent methyltransferase</fullName>
        <ecNumber evidence="1">2.1.1.-</ecNumber>
    </submittedName>
</protein>
<dbReference type="Proteomes" id="UP001610100">
    <property type="component" value="Unassembled WGS sequence"/>
</dbReference>
<dbReference type="EMBL" id="JBAWKB010000001">
    <property type="protein sequence ID" value="MFH6770606.1"/>
    <property type="molecule type" value="Genomic_DNA"/>
</dbReference>
<reference evidence="1 2" key="1">
    <citation type="submission" date="2024-02" db="EMBL/GenBank/DDBJ databases">
        <title>A Gaetbulibacter species isolated from tidal flats and genomic insights of their niches.</title>
        <authorList>
            <person name="Ye Y."/>
        </authorList>
    </citation>
    <scope>NUCLEOTIDE SEQUENCE [LARGE SCALE GENOMIC DNA]</scope>
    <source>
        <strain evidence="1 2">KYW382</strain>
    </source>
</reference>
<dbReference type="CDD" id="cd02440">
    <property type="entry name" value="AdoMet_MTases"/>
    <property type="match status" value="1"/>
</dbReference>
<accession>A0ABW7MUV2</accession>
<dbReference type="EC" id="2.1.1.-" evidence="1"/>
<keyword evidence="2" id="KW-1185">Reference proteome</keyword>
<dbReference type="PANTHER" id="PTHR43861:SF6">
    <property type="entry name" value="METHYLTRANSFERASE TYPE 11"/>
    <property type="match status" value="1"/>
</dbReference>
<organism evidence="1 2">
    <name type="scientific">Gaetbulibacter aestuarii</name>
    <dbReference type="NCBI Taxonomy" id="1502358"/>
    <lineage>
        <taxon>Bacteria</taxon>
        <taxon>Pseudomonadati</taxon>
        <taxon>Bacteroidota</taxon>
        <taxon>Flavobacteriia</taxon>
        <taxon>Flavobacteriales</taxon>
        <taxon>Flavobacteriaceae</taxon>
        <taxon>Gaetbulibacter</taxon>
    </lineage>
</organism>
<dbReference type="Gene3D" id="3.40.50.150">
    <property type="entry name" value="Vaccinia Virus protein VP39"/>
    <property type="match status" value="1"/>
</dbReference>
<dbReference type="SUPFAM" id="SSF53335">
    <property type="entry name" value="S-adenosyl-L-methionine-dependent methyltransferases"/>
    <property type="match status" value="1"/>
</dbReference>